<feature type="compositionally biased region" description="Basic and acidic residues" evidence="23">
    <location>
        <begin position="1215"/>
        <end position="1229"/>
    </location>
</feature>
<feature type="compositionally biased region" description="Basic and acidic residues" evidence="23">
    <location>
        <begin position="1159"/>
        <end position="1173"/>
    </location>
</feature>
<comment type="subcellular location">
    <subcellularLocation>
        <location evidence="1">Chromosome</location>
        <location evidence="1">Centromere</location>
        <location evidence="1">Kinetochore</location>
    </subcellularLocation>
</comment>
<dbReference type="Gene3D" id="3.40.50.300">
    <property type="entry name" value="P-loop containing nucleotide triphosphate hydrolases"/>
    <property type="match status" value="1"/>
</dbReference>
<dbReference type="Pfam" id="PF00271">
    <property type="entry name" value="Helicase_C"/>
    <property type="match status" value="1"/>
</dbReference>
<evidence type="ECO:0000256" key="13">
    <source>
        <dbReference type="ARBA" id="ARBA00022838"/>
    </source>
</evidence>
<evidence type="ECO:0000256" key="15">
    <source>
        <dbReference type="ARBA" id="ARBA00023125"/>
    </source>
</evidence>
<dbReference type="Proteomes" id="UP000515129">
    <property type="component" value="Unplaced"/>
</dbReference>
<evidence type="ECO:0000256" key="8">
    <source>
        <dbReference type="ARBA" id="ARBA00022741"/>
    </source>
</evidence>
<evidence type="ECO:0000256" key="23">
    <source>
        <dbReference type="SAM" id="MobiDB-lite"/>
    </source>
</evidence>
<evidence type="ECO:0000313" key="26">
    <source>
        <dbReference type="Proteomes" id="UP000515129"/>
    </source>
</evidence>
<evidence type="ECO:0000259" key="24">
    <source>
        <dbReference type="PROSITE" id="PS51192"/>
    </source>
</evidence>
<dbReference type="PANTHER" id="PTHR45629">
    <property type="entry name" value="SNF2/RAD54 FAMILY MEMBER"/>
    <property type="match status" value="1"/>
</dbReference>
<dbReference type="InterPro" id="IPR000330">
    <property type="entry name" value="SNF2_N"/>
</dbReference>
<dbReference type="SMART" id="SM00490">
    <property type="entry name" value="HELICc"/>
    <property type="match status" value="1"/>
</dbReference>
<dbReference type="GO" id="GO:0051301">
    <property type="term" value="P:cell division"/>
    <property type="evidence" value="ECO:0007669"/>
    <property type="project" value="UniProtKB-KW"/>
</dbReference>
<keyword evidence="7" id="KW-0677">Repeat</keyword>
<feature type="compositionally biased region" description="Acidic residues" evidence="23">
    <location>
        <begin position="1088"/>
        <end position="1097"/>
    </location>
</feature>
<feature type="compositionally biased region" description="Basic and acidic residues" evidence="23">
    <location>
        <begin position="1243"/>
        <end position="1257"/>
    </location>
</feature>
<feature type="compositionally biased region" description="Basic and acidic residues" evidence="23">
    <location>
        <begin position="1713"/>
        <end position="1733"/>
    </location>
</feature>
<dbReference type="CDD" id="cd18001">
    <property type="entry name" value="DEXHc_ERCC6L"/>
    <property type="match status" value="1"/>
</dbReference>
<feature type="compositionally biased region" description="Basic and acidic residues" evidence="23">
    <location>
        <begin position="1518"/>
        <end position="1537"/>
    </location>
</feature>
<feature type="compositionally biased region" description="Basic and acidic residues" evidence="23">
    <location>
        <begin position="1490"/>
        <end position="1509"/>
    </location>
</feature>
<keyword evidence="15" id="KW-0238">DNA-binding</keyword>
<feature type="compositionally biased region" description="Basic and acidic residues" evidence="23">
    <location>
        <begin position="1747"/>
        <end position="1761"/>
    </location>
</feature>
<dbReference type="GO" id="GO:0003677">
    <property type="term" value="F:DNA binding"/>
    <property type="evidence" value="ECO:0007669"/>
    <property type="project" value="UniProtKB-KW"/>
</dbReference>
<dbReference type="InterPro" id="IPR038718">
    <property type="entry name" value="SNF2-like_sf"/>
</dbReference>
<evidence type="ECO:0000256" key="6">
    <source>
        <dbReference type="ARBA" id="ARBA00022618"/>
    </source>
</evidence>
<dbReference type="OrthoDB" id="8911341at2759"/>
<dbReference type="InterPro" id="IPR050496">
    <property type="entry name" value="SNF2_RAD54_helicase_repair"/>
</dbReference>
<dbReference type="PANTHER" id="PTHR45629:SF7">
    <property type="entry name" value="DNA EXCISION REPAIR PROTEIN ERCC-6-RELATED"/>
    <property type="match status" value="1"/>
</dbReference>
<reference evidence="27" key="1">
    <citation type="submission" date="2025-08" db="UniProtKB">
        <authorList>
            <consortium name="RefSeq"/>
        </authorList>
    </citation>
    <scope>IDENTIFICATION</scope>
    <source>
        <strain evidence="27">Wakin</strain>
        <tissue evidence="27">Muscle</tissue>
    </source>
</reference>
<keyword evidence="5" id="KW-0597">Phosphoprotein</keyword>
<keyword evidence="6" id="KW-0132">Cell division</keyword>
<dbReference type="GO" id="GO:0005524">
    <property type="term" value="F:ATP binding"/>
    <property type="evidence" value="ECO:0007669"/>
    <property type="project" value="UniProtKB-KW"/>
</dbReference>
<feature type="compositionally biased region" description="Basic and acidic residues" evidence="23">
    <location>
        <begin position="1574"/>
        <end position="1593"/>
    </location>
</feature>
<evidence type="ECO:0000256" key="16">
    <source>
        <dbReference type="ARBA" id="ARBA00023306"/>
    </source>
</evidence>
<evidence type="ECO:0000256" key="1">
    <source>
        <dbReference type="ARBA" id="ARBA00004629"/>
    </source>
</evidence>
<feature type="compositionally biased region" description="Basic and acidic residues" evidence="23">
    <location>
        <begin position="1439"/>
        <end position="1451"/>
    </location>
</feature>
<feature type="compositionally biased region" description="Acidic residues" evidence="23">
    <location>
        <begin position="1790"/>
        <end position="1820"/>
    </location>
</feature>
<dbReference type="SMART" id="SM00487">
    <property type="entry name" value="DEXDc"/>
    <property type="match status" value="1"/>
</dbReference>
<dbReference type="GO" id="GO:0016787">
    <property type="term" value="F:hydrolase activity"/>
    <property type="evidence" value="ECO:0007669"/>
    <property type="project" value="UniProtKB-KW"/>
</dbReference>
<evidence type="ECO:0000256" key="20">
    <source>
        <dbReference type="ARBA" id="ARBA00068237"/>
    </source>
</evidence>
<keyword evidence="10" id="KW-0378">Hydrolase</keyword>
<keyword evidence="16" id="KW-0131">Cell cycle</keyword>
<dbReference type="InterPro" id="IPR049730">
    <property type="entry name" value="SNF2/RAD54-like_C"/>
</dbReference>
<dbReference type="GO" id="GO:0003678">
    <property type="term" value="F:DNA helicase activity"/>
    <property type="evidence" value="ECO:0007669"/>
    <property type="project" value="UniProtKB-EC"/>
</dbReference>
<keyword evidence="26" id="KW-1185">Reference proteome</keyword>
<dbReference type="CDD" id="cd18793">
    <property type="entry name" value="SF2_C_SNF"/>
    <property type="match status" value="1"/>
</dbReference>
<feature type="compositionally biased region" description="Basic and acidic residues" evidence="23">
    <location>
        <begin position="1467"/>
        <end position="1481"/>
    </location>
</feature>
<evidence type="ECO:0000256" key="21">
    <source>
        <dbReference type="ARBA" id="ARBA00081913"/>
    </source>
</evidence>
<keyword evidence="8" id="KW-0547">Nucleotide-binding</keyword>
<comment type="function">
    <text evidence="19">DNA helicase that acts as a tension sensor that associates with catenated DNA which is stretched under tension until it is resolved during anaphase. Functions as ATP-dependent DNA translocase. Can promote Holliday junction branch migration (in vitro).</text>
</comment>
<feature type="compositionally biased region" description="Basic and acidic residues" evidence="23">
    <location>
        <begin position="1630"/>
        <end position="1649"/>
    </location>
</feature>
<feature type="compositionally biased region" description="Basic and acidic residues" evidence="23">
    <location>
        <begin position="1389"/>
        <end position="1398"/>
    </location>
</feature>
<gene>
    <name evidence="27" type="primary">LOC113091367</name>
</gene>
<feature type="compositionally biased region" description="Basic and acidic residues" evidence="23">
    <location>
        <begin position="1658"/>
        <end position="1677"/>
    </location>
</feature>
<dbReference type="Pfam" id="PF00176">
    <property type="entry name" value="SNF2-rel_dom"/>
    <property type="match status" value="1"/>
</dbReference>
<dbReference type="GO" id="GO:0000776">
    <property type="term" value="C:kinetochore"/>
    <property type="evidence" value="ECO:0007669"/>
    <property type="project" value="UniProtKB-KW"/>
</dbReference>
<evidence type="ECO:0000256" key="19">
    <source>
        <dbReference type="ARBA" id="ARBA00058190"/>
    </source>
</evidence>
<name>A0A6P6NV29_CARAU</name>
<dbReference type="Gene3D" id="3.40.50.10810">
    <property type="entry name" value="Tandem AAA-ATPase domain"/>
    <property type="match status" value="1"/>
</dbReference>
<evidence type="ECO:0000256" key="7">
    <source>
        <dbReference type="ARBA" id="ARBA00022737"/>
    </source>
</evidence>
<dbReference type="FunFam" id="3.40.50.10810:FF:000029">
    <property type="entry name" value="ERCC excision repair 6-like, spindle assembly checkpoint helicase"/>
    <property type="match status" value="1"/>
</dbReference>
<feature type="region of interest" description="Disordered" evidence="23">
    <location>
        <begin position="1004"/>
        <end position="1043"/>
    </location>
</feature>
<feature type="compositionally biased region" description="Basic and acidic residues" evidence="23">
    <location>
        <begin position="1546"/>
        <end position="1565"/>
    </location>
</feature>
<keyword evidence="12" id="KW-0347">Helicase</keyword>
<sequence>MPINKVEEITDKLESCLSIDTKKMDKYTRYQQEGKEAVKRDDLPHALKLFQLAYQLQPSDKLKKWIQAIQDRIQRDVEEDEEEDEFVDVNDSGLKLYKVLYNQLYDHQKEGVAFLYSLHRDGRKGGILADDMGLGKTIQVISFLSGMYDAELANHTLLVMPTSLIQNWVREFKKWSPGIRVKVFHGTNKAERNRNLEQIQRRGGVIITTYQMLINNYEQLASYDQCKFEWGYVILDEAHKIKTPSTKTAKSVRAIPAQHRVLLTGTPVQNNLQEMWALYEFACQGSLLGTYKTFKTEYENPITRAREKDATPEEKALGLKISQNLIDIIKPYFLRRTKADVQHKKDKREEGYEDEVDQENQCPNAGKGIEMPSLTRKNDLIVWTYLNSIQEDIYKQFTSLDHIKELRTTNRSPLSELVELKKICDHPRLLSNRAVTQLGLEQSSASIHPSDLSDETLVAESGKLQFLVSLMECLREEGHRTLIFSQSRKMLDIIAHVLLKRNFQILRLDGTVTKLAEREKRIKLFQTKKRYTIFLLTTQVGGVGVTLTAANRVVIFDPSWNPATDAQAVDRAYRIGQSKNVIIYRLITCGTVEEKIYRRQVFKESLIRQSTGDKKNPFRYFSKQELHELFNLEDTRSSTTQQQLQAMHAHHRRSDTSLDQHIARLHTMEMCGISDHDLMFTKEVAANEDDPEDEESHKYIQTRVQKAQELMQVESELHCQFKDNVAQNIEPAQTGQLKSARRDFPAPPCIKNKLVTVDVTYDFFDEPEIEEDEQNFPTVEDAKMENVSEEEQIVDKEDQVKTESPWSGGERNVQVSPAADKLADTVITLDDSLDEEDVLYDNGASEKRKSVHDMPSTSCHFPKLEELSIASDAVDNQEVQVDKPNSMMLSSPQSPHDATAGESFKADVEMLQGNLQLEDSANMFSVEEEEGCDVDESLAEESPEFQLQMDVSGERLEEASIHESSRHYGKPNNGEISKCNDSEILNPSICEVSKHESLLTIRSAPDTPSEDSFVHSVRNRKRQIISDTDEEEEDSEKPCITGSPLADGLNRLGCLTPKSTLTDSSRLWRSLNTSVASRRSFIVSMLENDSDEESEEPSENKTKSYETSEASESHADDSVVEEEEPSVGKNKSFETSEASETHADDSMVEDEEQSGGKTKSYETSEASETHADDSVVEDDEQSGGKTKSYETSEASETHADDSVVEDEEQSGGKTKSYEASEASETHADDSVVEDDEQSGGKTKSYEASEASESHADDSVVEDEEPSGGKTKSYKASEASETHADDSMVEDEEPSVGKTKSYEASEASETHADDSVVEDEEPSGGKTKSYKASEASETHADDSMVEDEEPSVGKTKSYEASEASETHADDSMVEDEEPSGGKTKSYKASEASETHADDSKVEDEEPSGGKTKSYKASEASETHADDSVVEEEEPSLGKNKSFEASEASESHANDSVVEDEEPSGGKTKYYETSEASETHADDSVMEEEEDSGGKTKSYEASEASETHADDSVMEEEEDSGGKTKSYEASEASETHADDSVMEEEEDSGGKTKSYEASEASETHADDSVMEEEEESGGKTKSFEASEASETHADDSVMEEEEDSGGKTKSYEASEASETHADDSVMEEEEDSGGKTKSYEASEASETHADDSVMEEEEESGGKTKSFEASEASETHADDSVMEEEEHSVGKNKSYEASEASETHADDSVVEEEEHSVGKNKSYEASEASETHADDSMVEDEEQSGGKSKYYETTEASETHADESAMGEEEPNGDKTKSIQISEARESQTDELVVEEEEPSQETLNSEESEVHEELEEIEESVDSGRYQEEEEWHSALFESTAEFEQDSNEMIDQCAPKTFPPVTHILPVSSTSSDVTTSKPSENTYEMLVLSGKQCLAEGRKQEALDFFLKAIDINIGDAEIQLLIIHLYRQLRQ</sequence>
<feature type="compositionally biased region" description="Basic and acidic residues" evidence="23">
    <location>
        <begin position="1602"/>
        <end position="1621"/>
    </location>
</feature>
<feature type="compositionally biased region" description="Basic and acidic residues" evidence="23">
    <location>
        <begin position="1131"/>
        <end position="1145"/>
    </location>
</feature>
<keyword evidence="11 22" id="KW-0802">TPR repeat</keyword>
<evidence type="ECO:0000256" key="4">
    <source>
        <dbReference type="ARBA" id="ARBA00022454"/>
    </source>
</evidence>
<feature type="repeat" description="TPR" evidence="22">
    <location>
        <begin position="27"/>
        <end position="60"/>
    </location>
</feature>
<dbReference type="PROSITE" id="PS50005">
    <property type="entry name" value="TPR"/>
    <property type="match status" value="1"/>
</dbReference>
<dbReference type="EC" id="3.6.4.12" evidence="3"/>
<feature type="compositionally biased region" description="Basic and acidic residues" evidence="23">
    <location>
        <begin position="1770"/>
        <end position="1786"/>
    </location>
</feature>
<dbReference type="GO" id="GO:0015616">
    <property type="term" value="F:DNA translocase activity"/>
    <property type="evidence" value="ECO:0007669"/>
    <property type="project" value="TreeGrafter"/>
</dbReference>
<dbReference type="SUPFAM" id="SSF52540">
    <property type="entry name" value="P-loop containing nucleoside triphosphate hydrolases"/>
    <property type="match status" value="2"/>
</dbReference>
<evidence type="ECO:0000313" key="27">
    <source>
        <dbReference type="RefSeq" id="XP_026112630.1"/>
    </source>
</evidence>
<keyword evidence="14" id="KW-0067">ATP-binding</keyword>
<evidence type="ECO:0000256" key="18">
    <source>
        <dbReference type="ARBA" id="ARBA00047995"/>
    </source>
</evidence>
<dbReference type="InterPro" id="IPR027417">
    <property type="entry name" value="P-loop_NTPase"/>
</dbReference>
<keyword evidence="17" id="KW-0137">Centromere</keyword>
<protein>
    <recommendedName>
        <fullName evidence="20">DNA excision repair protein ERCC-6-like</fullName>
        <ecNumber evidence="3">3.6.4.12</ecNumber>
    </recommendedName>
    <alternativeName>
        <fullName evidence="21">ATP-dependent helicase ERCC6-like</fullName>
    </alternativeName>
</protein>
<comment type="similarity">
    <text evidence="2">Belongs to the SNF2/RAD54 helicase family.</text>
</comment>
<dbReference type="RefSeq" id="XP_026112630.1">
    <property type="nucleotide sequence ID" value="XM_026256845.1"/>
</dbReference>
<feature type="compositionally biased region" description="Basic and acidic residues" evidence="23">
    <location>
        <begin position="1098"/>
        <end position="1117"/>
    </location>
</feature>
<accession>A0A6P6NV29</accession>
<evidence type="ECO:0000259" key="25">
    <source>
        <dbReference type="PROSITE" id="PS51194"/>
    </source>
</evidence>
<feature type="domain" description="Helicase ATP-binding" evidence="24">
    <location>
        <begin position="117"/>
        <end position="285"/>
    </location>
</feature>
<evidence type="ECO:0000256" key="22">
    <source>
        <dbReference type="PROSITE-ProRule" id="PRU00339"/>
    </source>
</evidence>
<evidence type="ECO:0000256" key="11">
    <source>
        <dbReference type="ARBA" id="ARBA00022803"/>
    </source>
</evidence>
<evidence type="ECO:0000256" key="5">
    <source>
        <dbReference type="ARBA" id="ARBA00022553"/>
    </source>
</evidence>
<keyword evidence="4" id="KW-0158">Chromosome</keyword>
<dbReference type="PROSITE" id="PS51194">
    <property type="entry name" value="HELICASE_CTER"/>
    <property type="match status" value="1"/>
</dbReference>
<dbReference type="GeneID" id="113091367"/>
<dbReference type="InterPro" id="IPR001650">
    <property type="entry name" value="Helicase_C-like"/>
</dbReference>
<feature type="compositionally biased region" description="Basic and acidic residues" evidence="23">
    <location>
        <begin position="1187"/>
        <end position="1201"/>
    </location>
</feature>
<feature type="compositionally biased region" description="Basic and acidic residues" evidence="23">
    <location>
        <begin position="1355"/>
        <end position="1369"/>
    </location>
</feature>
<proteinExistence type="inferred from homology"/>
<dbReference type="InterPro" id="IPR014001">
    <property type="entry name" value="Helicase_ATP-bd"/>
</dbReference>
<evidence type="ECO:0000256" key="2">
    <source>
        <dbReference type="ARBA" id="ARBA00007025"/>
    </source>
</evidence>
<dbReference type="PROSITE" id="PS51192">
    <property type="entry name" value="HELICASE_ATP_BIND_1"/>
    <property type="match status" value="1"/>
</dbReference>
<evidence type="ECO:0000256" key="17">
    <source>
        <dbReference type="ARBA" id="ARBA00023328"/>
    </source>
</evidence>
<dbReference type="InterPro" id="IPR019734">
    <property type="entry name" value="TPR_rpt"/>
</dbReference>
<evidence type="ECO:0000256" key="9">
    <source>
        <dbReference type="ARBA" id="ARBA00022776"/>
    </source>
</evidence>
<dbReference type="KEGG" id="caua:113091367"/>
<evidence type="ECO:0000256" key="12">
    <source>
        <dbReference type="ARBA" id="ARBA00022806"/>
    </source>
</evidence>
<feature type="compositionally biased region" description="Basic and acidic residues" evidence="23">
    <location>
        <begin position="1685"/>
        <end position="1705"/>
    </location>
</feature>
<feature type="compositionally biased region" description="Basic and acidic residues" evidence="23">
    <location>
        <begin position="1299"/>
        <end position="1313"/>
    </location>
</feature>
<evidence type="ECO:0000256" key="3">
    <source>
        <dbReference type="ARBA" id="ARBA00012551"/>
    </source>
</evidence>
<evidence type="ECO:0000256" key="10">
    <source>
        <dbReference type="ARBA" id="ARBA00022801"/>
    </source>
</evidence>
<feature type="region of interest" description="Disordered" evidence="23">
    <location>
        <begin position="343"/>
        <end position="370"/>
    </location>
</feature>
<keyword evidence="9" id="KW-0498">Mitosis</keyword>
<feature type="region of interest" description="Disordered" evidence="23">
    <location>
        <begin position="1086"/>
        <end position="1830"/>
    </location>
</feature>
<comment type="catalytic activity">
    <reaction evidence="18">
        <text>ATP + H2O = ADP + phosphate + H(+)</text>
        <dbReference type="Rhea" id="RHEA:13065"/>
        <dbReference type="ChEBI" id="CHEBI:15377"/>
        <dbReference type="ChEBI" id="CHEBI:15378"/>
        <dbReference type="ChEBI" id="CHEBI:30616"/>
        <dbReference type="ChEBI" id="CHEBI:43474"/>
        <dbReference type="ChEBI" id="CHEBI:456216"/>
        <dbReference type="EC" id="3.6.4.12"/>
    </reaction>
</comment>
<evidence type="ECO:0000256" key="14">
    <source>
        <dbReference type="ARBA" id="ARBA00022840"/>
    </source>
</evidence>
<organism evidence="26 27">
    <name type="scientific">Carassius auratus</name>
    <name type="common">Goldfish</name>
    <dbReference type="NCBI Taxonomy" id="7957"/>
    <lineage>
        <taxon>Eukaryota</taxon>
        <taxon>Metazoa</taxon>
        <taxon>Chordata</taxon>
        <taxon>Craniata</taxon>
        <taxon>Vertebrata</taxon>
        <taxon>Euteleostomi</taxon>
        <taxon>Actinopterygii</taxon>
        <taxon>Neopterygii</taxon>
        <taxon>Teleostei</taxon>
        <taxon>Ostariophysi</taxon>
        <taxon>Cypriniformes</taxon>
        <taxon>Cyprinidae</taxon>
        <taxon>Cyprininae</taxon>
        <taxon>Carassius</taxon>
    </lineage>
</organism>
<keyword evidence="13" id="KW-0995">Kinetochore</keyword>
<feature type="domain" description="Helicase C-terminal" evidence="25">
    <location>
        <begin position="466"/>
        <end position="622"/>
    </location>
</feature>